<accession>A0A383AVR0</accession>
<dbReference type="EMBL" id="UINC01195178">
    <property type="protein sequence ID" value="SVE11619.1"/>
    <property type="molecule type" value="Genomic_DNA"/>
</dbReference>
<dbReference type="GO" id="GO:0046168">
    <property type="term" value="P:glycerol-3-phosphate catabolic process"/>
    <property type="evidence" value="ECO:0007669"/>
    <property type="project" value="InterPro"/>
</dbReference>
<dbReference type="GO" id="GO:0051287">
    <property type="term" value="F:NAD binding"/>
    <property type="evidence" value="ECO:0007669"/>
    <property type="project" value="InterPro"/>
</dbReference>
<dbReference type="GO" id="GO:0016616">
    <property type="term" value="F:oxidoreductase activity, acting on the CH-OH group of donors, NAD or NADP as acceptor"/>
    <property type="evidence" value="ECO:0007669"/>
    <property type="project" value="InterPro"/>
</dbReference>
<dbReference type="SUPFAM" id="SSF51735">
    <property type="entry name" value="NAD(P)-binding Rossmann-fold domains"/>
    <property type="match status" value="1"/>
</dbReference>
<evidence type="ECO:0000259" key="1">
    <source>
        <dbReference type="Pfam" id="PF01210"/>
    </source>
</evidence>
<feature type="non-terminal residue" evidence="2">
    <location>
        <position position="115"/>
    </location>
</feature>
<dbReference type="InterPro" id="IPR036291">
    <property type="entry name" value="NAD(P)-bd_dom_sf"/>
</dbReference>
<name>A0A383AVR0_9ZZZZ</name>
<evidence type="ECO:0000313" key="2">
    <source>
        <dbReference type="EMBL" id="SVE11619.1"/>
    </source>
</evidence>
<sequence length="115" mass="12847">MKKILVLGAGAMGSAFTVPCLDNKNNVSLIGTHLEDQFIDQMMQNDNFHPNLKCKLPNKLKLGRFEKLADEFNEKPDLIVIGVNSKGIDWIGNEISKYYTSEIPILLLTKGLTII</sequence>
<gene>
    <name evidence="2" type="ORF">METZ01_LOCUS464473</name>
</gene>
<dbReference type="Pfam" id="PF01210">
    <property type="entry name" value="NAD_Gly3P_dh_N"/>
    <property type="match status" value="1"/>
</dbReference>
<proteinExistence type="predicted"/>
<dbReference type="Gene3D" id="3.40.50.720">
    <property type="entry name" value="NAD(P)-binding Rossmann-like Domain"/>
    <property type="match status" value="1"/>
</dbReference>
<dbReference type="AlphaFoldDB" id="A0A383AVR0"/>
<organism evidence="2">
    <name type="scientific">marine metagenome</name>
    <dbReference type="NCBI Taxonomy" id="408172"/>
    <lineage>
        <taxon>unclassified sequences</taxon>
        <taxon>metagenomes</taxon>
        <taxon>ecological metagenomes</taxon>
    </lineage>
</organism>
<dbReference type="InterPro" id="IPR011128">
    <property type="entry name" value="G3P_DH_NAD-dep_N"/>
</dbReference>
<feature type="domain" description="Glycerol-3-phosphate dehydrogenase NAD-dependent N-terminal" evidence="1">
    <location>
        <begin position="3"/>
        <end position="112"/>
    </location>
</feature>
<reference evidence="2" key="1">
    <citation type="submission" date="2018-05" db="EMBL/GenBank/DDBJ databases">
        <authorList>
            <person name="Lanie J.A."/>
            <person name="Ng W.-L."/>
            <person name="Kazmierczak K.M."/>
            <person name="Andrzejewski T.M."/>
            <person name="Davidsen T.M."/>
            <person name="Wayne K.J."/>
            <person name="Tettelin H."/>
            <person name="Glass J.I."/>
            <person name="Rusch D."/>
            <person name="Podicherti R."/>
            <person name="Tsui H.-C.T."/>
            <person name="Winkler M.E."/>
        </authorList>
    </citation>
    <scope>NUCLEOTIDE SEQUENCE</scope>
</reference>
<protein>
    <recommendedName>
        <fullName evidence="1">Glycerol-3-phosphate dehydrogenase NAD-dependent N-terminal domain-containing protein</fullName>
    </recommendedName>
</protein>